<dbReference type="PANTHER" id="PTHR34415">
    <property type="entry name" value="INTEGRASE CATALYTIC DOMAIN-CONTAINING PROTEIN"/>
    <property type="match status" value="1"/>
</dbReference>
<protein>
    <recommendedName>
        <fullName evidence="2">DUF7869 domain-containing protein</fullName>
    </recommendedName>
</protein>
<feature type="compositionally biased region" description="Polar residues" evidence="1">
    <location>
        <begin position="57"/>
        <end position="70"/>
    </location>
</feature>
<sequence>MSDSELSVGDPFEGTHTDSDEDYEPENRTEGRYNLKNLAAINFSSSDFSAEEESNAQQPKHLSHGNSTPPTDRRGRHEKRPNKLHEDINTKIREHILSFPRYKSHYSRKDNIHQKFFVENYNITFGKPKSDTCQKCDKLTNKINGANSDAEKKVLEREKSFHIVKADHFYTDLKDKTQLSKNDPKFEVITFDFQQNLPLPVSSSGEVFYKIQLWVFNFCEHLGSNGKSYFYIYDETLAGKGQNEVASLLLHFFNNFIRPEVTAIYIFSDNCASQNKNYMLVQFLHSLVETNRYRFICHRYPEPGHSFLPCDRSFGAIEQMKRKHDKIYLPRDYINIIKSANKHFEVIQVTQDFLFNFRDHFQRFFEKSVKQKFQIHTV</sequence>
<feature type="compositionally biased region" description="Basic and acidic residues" evidence="1">
    <location>
        <begin position="71"/>
        <end position="87"/>
    </location>
</feature>
<gene>
    <name evidence="3" type="ORF">RN001_004456</name>
</gene>
<organism evidence="3 4">
    <name type="scientific">Aquatica leii</name>
    <dbReference type="NCBI Taxonomy" id="1421715"/>
    <lineage>
        <taxon>Eukaryota</taxon>
        <taxon>Metazoa</taxon>
        <taxon>Ecdysozoa</taxon>
        <taxon>Arthropoda</taxon>
        <taxon>Hexapoda</taxon>
        <taxon>Insecta</taxon>
        <taxon>Pterygota</taxon>
        <taxon>Neoptera</taxon>
        <taxon>Endopterygota</taxon>
        <taxon>Coleoptera</taxon>
        <taxon>Polyphaga</taxon>
        <taxon>Elateriformia</taxon>
        <taxon>Elateroidea</taxon>
        <taxon>Lampyridae</taxon>
        <taxon>Luciolinae</taxon>
        <taxon>Aquatica</taxon>
    </lineage>
</organism>
<evidence type="ECO:0000313" key="3">
    <source>
        <dbReference type="EMBL" id="KAK4881137.1"/>
    </source>
</evidence>
<proteinExistence type="predicted"/>
<dbReference type="EMBL" id="JARPUR010000002">
    <property type="protein sequence ID" value="KAK4881137.1"/>
    <property type="molecule type" value="Genomic_DNA"/>
</dbReference>
<dbReference type="PANTHER" id="PTHR34415:SF1">
    <property type="entry name" value="INTEGRASE CATALYTIC DOMAIN-CONTAINING PROTEIN"/>
    <property type="match status" value="1"/>
</dbReference>
<dbReference type="Proteomes" id="UP001353858">
    <property type="component" value="Unassembled WGS sequence"/>
</dbReference>
<feature type="region of interest" description="Disordered" evidence="1">
    <location>
        <begin position="46"/>
        <end position="87"/>
    </location>
</feature>
<evidence type="ECO:0000256" key="1">
    <source>
        <dbReference type="SAM" id="MobiDB-lite"/>
    </source>
</evidence>
<accession>A0AAN7PZY7</accession>
<feature type="region of interest" description="Disordered" evidence="1">
    <location>
        <begin position="1"/>
        <end position="33"/>
    </location>
</feature>
<name>A0AAN7PZY7_9COLE</name>
<evidence type="ECO:0000259" key="2">
    <source>
        <dbReference type="Pfam" id="PF25273"/>
    </source>
</evidence>
<dbReference type="AlphaFoldDB" id="A0AAN7PZY7"/>
<evidence type="ECO:0000313" key="4">
    <source>
        <dbReference type="Proteomes" id="UP001353858"/>
    </source>
</evidence>
<keyword evidence="4" id="KW-1185">Reference proteome</keyword>
<reference evidence="4" key="1">
    <citation type="submission" date="2023-01" db="EMBL/GenBank/DDBJ databases">
        <title>Key to firefly adult light organ development and bioluminescence: homeobox transcription factors regulate luciferase expression and transportation to peroxisome.</title>
        <authorList>
            <person name="Fu X."/>
        </authorList>
    </citation>
    <scope>NUCLEOTIDE SEQUENCE [LARGE SCALE GENOMIC DNA]</scope>
</reference>
<dbReference type="Pfam" id="PF25273">
    <property type="entry name" value="DUF7869"/>
    <property type="match status" value="1"/>
</dbReference>
<dbReference type="InterPro" id="IPR057191">
    <property type="entry name" value="DUF7869"/>
</dbReference>
<comment type="caution">
    <text evidence="3">The sequence shown here is derived from an EMBL/GenBank/DDBJ whole genome shotgun (WGS) entry which is preliminary data.</text>
</comment>
<feature type="domain" description="DUF7869" evidence="2">
    <location>
        <begin position="236"/>
        <end position="368"/>
    </location>
</feature>